<dbReference type="Gene3D" id="3.40.50.620">
    <property type="entry name" value="HUPs"/>
    <property type="match status" value="1"/>
</dbReference>
<gene>
    <name evidence="10" type="ORF">C484_18467</name>
</gene>
<dbReference type="SUPFAM" id="SSF52402">
    <property type="entry name" value="Adenine nucleotide alpha hydrolases-like"/>
    <property type="match status" value="1"/>
</dbReference>
<name>L9ZIA8_9EURY</name>
<evidence type="ECO:0000313" key="11">
    <source>
        <dbReference type="Proteomes" id="UP000011648"/>
    </source>
</evidence>
<keyword evidence="11" id="KW-1185">Reference proteome</keyword>
<keyword evidence="5 6" id="KW-0520">NAD</keyword>
<evidence type="ECO:0000256" key="4">
    <source>
        <dbReference type="ARBA" id="ARBA00022840"/>
    </source>
</evidence>
<dbReference type="GO" id="GO:0008795">
    <property type="term" value="F:NAD+ synthase activity"/>
    <property type="evidence" value="ECO:0007669"/>
    <property type="project" value="UniProtKB-EC"/>
</dbReference>
<dbReference type="GO" id="GO:0009435">
    <property type="term" value="P:NAD+ biosynthetic process"/>
    <property type="evidence" value="ECO:0007669"/>
    <property type="project" value="UniProtKB-UniPathway"/>
</dbReference>
<proteinExistence type="inferred from homology"/>
<accession>L9ZIA8</accession>
<dbReference type="PATRIC" id="fig|1230458.4.peg.3719"/>
<dbReference type="GO" id="GO:0005524">
    <property type="term" value="F:ATP binding"/>
    <property type="evidence" value="ECO:0007669"/>
    <property type="project" value="UniProtKB-KW"/>
</dbReference>
<dbReference type="EMBL" id="AOIL01000062">
    <property type="protein sequence ID" value="ELY86230.1"/>
    <property type="molecule type" value="Genomic_DNA"/>
</dbReference>
<protein>
    <recommendedName>
        <fullName evidence="7">NH(3)-dependent NAD(+) synthetase</fullName>
        <ecNumber evidence="7">6.3.1.5</ecNumber>
    </recommendedName>
</protein>
<dbReference type="Pfam" id="PF02540">
    <property type="entry name" value="NAD_synthase"/>
    <property type="match status" value="1"/>
</dbReference>
<organism evidence="10 11">
    <name type="scientific">Natrialba taiwanensis DSM 12281</name>
    <dbReference type="NCBI Taxonomy" id="1230458"/>
    <lineage>
        <taxon>Archaea</taxon>
        <taxon>Methanobacteriati</taxon>
        <taxon>Methanobacteriota</taxon>
        <taxon>Stenosarchaea group</taxon>
        <taxon>Halobacteria</taxon>
        <taxon>Halobacteriales</taxon>
        <taxon>Natrialbaceae</taxon>
        <taxon>Natrialba</taxon>
    </lineage>
</organism>
<keyword evidence="3 6" id="KW-0547">Nucleotide-binding</keyword>
<dbReference type="GO" id="GO:0003952">
    <property type="term" value="F:NAD+ synthase (glutamine-hydrolyzing) activity"/>
    <property type="evidence" value="ECO:0007669"/>
    <property type="project" value="InterPro"/>
</dbReference>
<dbReference type="EC" id="6.3.1.5" evidence="7"/>
<keyword evidence="2 6" id="KW-0436">Ligase</keyword>
<dbReference type="InterPro" id="IPR022310">
    <property type="entry name" value="NAD/GMP_synthase"/>
</dbReference>
<feature type="domain" description="NAD/GMP synthase" evidence="9">
    <location>
        <begin position="26"/>
        <end position="174"/>
    </location>
</feature>
<evidence type="ECO:0000256" key="1">
    <source>
        <dbReference type="ARBA" id="ARBA00004790"/>
    </source>
</evidence>
<keyword evidence="4 6" id="KW-0067">ATP-binding</keyword>
<evidence type="ECO:0000313" key="10">
    <source>
        <dbReference type="EMBL" id="ELY86230.1"/>
    </source>
</evidence>
<dbReference type="InterPro" id="IPR014729">
    <property type="entry name" value="Rossmann-like_a/b/a_fold"/>
</dbReference>
<dbReference type="UniPathway" id="UPA00253">
    <property type="reaction ID" value="UER00333"/>
</dbReference>
<reference evidence="10 11" key="1">
    <citation type="journal article" date="2014" name="PLoS Genet.">
        <title>Phylogenetically driven sequencing of extremely halophilic archaea reveals strategies for static and dynamic osmo-response.</title>
        <authorList>
            <person name="Becker E.A."/>
            <person name="Seitzer P.M."/>
            <person name="Tritt A."/>
            <person name="Larsen D."/>
            <person name="Krusor M."/>
            <person name="Yao A.I."/>
            <person name="Wu D."/>
            <person name="Madern D."/>
            <person name="Eisen J.A."/>
            <person name="Darling A.E."/>
            <person name="Facciotti M.T."/>
        </authorList>
    </citation>
    <scope>NUCLEOTIDE SEQUENCE [LARGE SCALE GENOMIC DNA]</scope>
    <source>
        <strain evidence="10 11">DSM 12281</strain>
    </source>
</reference>
<evidence type="ECO:0000256" key="5">
    <source>
        <dbReference type="ARBA" id="ARBA00023027"/>
    </source>
</evidence>
<comment type="caution">
    <text evidence="10">The sequence shown here is derived from an EMBL/GenBank/DDBJ whole genome shotgun (WGS) entry which is preliminary data.</text>
</comment>
<evidence type="ECO:0000259" key="9">
    <source>
        <dbReference type="Pfam" id="PF02540"/>
    </source>
</evidence>
<comment type="pathway">
    <text evidence="1">Cofactor biosynthesis; NAD(+) biosynthesis.</text>
</comment>
<dbReference type="GO" id="GO:0005737">
    <property type="term" value="C:cytoplasm"/>
    <property type="evidence" value="ECO:0007669"/>
    <property type="project" value="InterPro"/>
</dbReference>
<dbReference type="AlphaFoldDB" id="L9ZIA8"/>
<dbReference type="GO" id="GO:0004359">
    <property type="term" value="F:glutaminase activity"/>
    <property type="evidence" value="ECO:0007669"/>
    <property type="project" value="InterPro"/>
</dbReference>
<dbReference type="STRING" id="1230458.C484_18467"/>
<dbReference type="CDD" id="cd00553">
    <property type="entry name" value="NAD_synthase"/>
    <property type="match status" value="1"/>
</dbReference>
<dbReference type="Proteomes" id="UP000011648">
    <property type="component" value="Unassembled WGS sequence"/>
</dbReference>
<dbReference type="NCBIfam" id="TIGR00552">
    <property type="entry name" value="nadE"/>
    <property type="match status" value="1"/>
</dbReference>
<feature type="region of interest" description="Disordered" evidence="8">
    <location>
        <begin position="171"/>
        <end position="234"/>
    </location>
</feature>
<sequence>MFLEEQVERPTSTNSSLRSTVAWSQTVVGALAADAVGSDRVTGLVMPVRLNNEASARDAEAVTSILDIDYQRMQLQLLLTVFQDVISMTGQPVDDLVAIHNTGERLKKTCQYYVANTTNWLVVGTVNRTDRLLRSMVKHGENGVDLLPLGDLYRAGVEELASGLEVPEGILDRPQQTVQSGESAVERLGRTPKARQSPLPRSQRGTQRRDRRRPPRCQQGGRTADQTVGHRYSP</sequence>
<evidence type="ECO:0000256" key="3">
    <source>
        <dbReference type="ARBA" id="ARBA00022741"/>
    </source>
</evidence>
<evidence type="ECO:0000256" key="7">
    <source>
        <dbReference type="RuleBase" id="RU003812"/>
    </source>
</evidence>
<evidence type="ECO:0000256" key="8">
    <source>
        <dbReference type="SAM" id="MobiDB-lite"/>
    </source>
</evidence>
<comment type="catalytic activity">
    <reaction evidence="7">
        <text>deamido-NAD(+) + NH4(+) + ATP = AMP + diphosphate + NAD(+) + H(+)</text>
        <dbReference type="Rhea" id="RHEA:21188"/>
        <dbReference type="ChEBI" id="CHEBI:15378"/>
        <dbReference type="ChEBI" id="CHEBI:28938"/>
        <dbReference type="ChEBI" id="CHEBI:30616"/>
        <dbReference type="ChEBI" id="CHEBI:33019"/>
        <dbReference type="ChEBI" id="CHEBI:57540"/>
        <dbReference type="ChEBI" id="CHEBI:58437"/>
        <dbReference type="ChEBI" id="CHEBI:456215"/>
        <dbReference type="EC" id="6.3.1.5"/>
    </reaction>
</comment>
<dbReference type="InterPro" id="IPR003694">
    <property type="entry name" value="NAD_synthase"/>
</dbReference>
<comment type="similarity">
    <text evidence="6">Belongs to the NAD synthetase family.</text>
</comment>
<evidence type="ECO:0000256" key="2">
    <source>
        <dbReference type="ARBA" id="ARBA00022598"/>
    </source>
</evidence>
<evidence type="ECO:0000256" key="6">
    <source>
        <dbReference type="RuleBase" id="RU003811"/>
    </source>
</evidence>